<comment type="caution">
    <text evidence="2">The sequence shown here is derived from an EMBL/GenBank/DDBJ whole genome shotgun (WGS) entry which is preliminary data.</text>
</comment>
<evidence type="ECO:0000256" key="1">
    <source>
        <dbReference type="SAM" id="Phobius"/>
    </source>
</evidence>
<feature type="transmembrane region" description="Helical" evidence="1">
    <location>
        <begin position="6"/>
        <end position="24"/>
    </location>
</feature>
<keyword evidence="1" id="KW-0472">Membrane</keyword>
<accession>X1C2C0</accession>
<sequence>MKTITIILIILFLFVSCLFSFLIIKKIFQKEPSQSEVIIEE</sequence>
<keyword evidence="1" id="KW-1133">Transmembrane helix</keyword>
<proteinExistence type="predicted"/>
<organism evidence="2">
    <name type="scientific">marine sediment metagenome</name>
    <dbReference type="NCBI Taxonomy" id="412755"/>
    <lineage>
        <taxon>unclassified sequences</taxon>
        <taxon>metagenomes</taxon>
        <taxon>ecological metagenomes</taxon>
    </lineage>
</organism>
<gene>
    <name evidence="2" type="ORF">S01H4_49785</name>
</gene>
<dbReference type="AlphaFoldDB" id="X1C2C0"/>
<dbReference type="PROSITE" id="PS51257">
    <property type="entry name" value="PROKAR_LIPOPROTEIN"/>
    <property type="match status" value="1"/>
</dbReference>
<name>X1C2C0_9ZZZZ</name>
<protein>
    <submittedName>
        <fullName evidence="2">Uncharacterized protein</fullName>
    </submittedName>
</protein>
<feature type="non-terminal residue" evidence="2">
    <location>
        <position position="41"/>
    </location>
</feature>
<evidence type="ECO:0000313" key="2">
    <source>
        <dbReference type="EMBL" id="GAH02266.1"/>
    </source>
</evidence>
<dbReference type="EMBL" id="BART01028195">
    <property type="protein sequence ID" value="GAH02266.1"/>
    <property type="molecule type" value="Genomic_DNA"/>
</dbReference>
<keyword evidence="1" id="KW-0812">Transmembrane</keyword>
<reference evidence="2" key="1">
    <citation type="journal article" date="2014" name="Front. Microbiol.">
        <title>High frequency of phylogenetically diverse reductive dehalogenase-homologous genes in deep subseafloor sedimentary metagenomes.</title>
        <authorList>
            <person name="Kawai M."/>
            <person name="Futagami T."/>
            <person name="Toyoda A."/>
            <person name="Takaki Y."/>
            <person name="Nishi S."/>
            <person name="Hori S."/>
            <person name="Arai W."/>
            <person name="Tsubouchi T."/>
            <person name="Morono Y."/>
            <person name="Uchiyama I."/>
            <person name="Ito T."/>
            <person name="Fujiyama A."/>
            <person name="Inagaki F."/>
            <person name="Takami H."/>
        </authorList>
    </citation>
    <scope>NUCLEOTIDE SEQUENCE</scope>
    <source>
        <strain evidence="2">Expedition CK06-06</strain>
    </source>
</reference>